<name>A0A226ETM1_FOLCA</name>
<dbReference type="Pfam" id="PF12937">
    <property type="entry name" value="F-box-like"/>
    <property type="match status" value="1"/>
</dbReference>
<accession>A0A226ETM1</accession>
<organism evidence="3 4">
    <name type="scientific">Folsomia candida</name>
    <name type="common">Springtail</name>
    <dbReference type="NCBI Taxonomy" id="158441"/>
    <lineage>
        <taxon>Eukaryota</taxon>
        <taxon>Metazoa</taxon>
        <taxon>Ecdysozoa</taxon>
        <taxon>Arthropoda</taxon>
        <taxon>Hexapoda</taxon>
        <taxon>Collembola</taxon>
        <taxon>Entomobryomorpha</taxon>
        <taxon>Isotomoidea</taxon>
        <taxon>Isotomidae</taxon>
        <taxon>Proisotominae</taxon>
        <taxon>Folsomia</taxon>
    </lineage>
</organism>
<dbReference type="SUPFAM" id="SSF50965">
    <property type="entry name" value="Galactose oxidase, central domain"/>
    <property type="match status" value="1"/>
</dbReference>
<dbReference type="Pfam" id="PF13415">
    <property type="entry name" value="Beta-prop_FBX42"/>
    <property type="match status" value="1"/>
</dbReference>
<dbReference type="GO" id="GO:1990756">
    <property type="term" value="F:ubiquitin-like ligase-substrate adaptor activity"/>
    <property type="evidence" value="ECO:0007669"/>
    <property type="project" value="TreeGrafter"/>
</dbReference>
<gene>
    <name evidence="3" type="ORF">Fcan01_05149</name>
</gene>
<reference evidence="3 4" key="1">
    <citation type="submission" date="2015-12" db="EMBL/GenBank/DDBJ databases">
        <title>The genome of Folsomia candida.</title>
        <authorList>
            <person name="Faddeeva A."/>
            <person name="Derks M.F."/>
            <person name="Anvar Y."/>
            <person name="Smit S."/>
            <person name="Van Straalen N."/>
            <person name="Roelofs D."/>
        </authorList>
    </citation>
    <scope>NUCLEOTIDE SEQUENCE [LARGE SCALE GENOMIC DNA]</scope>
    <source>
        <strain evidence="3 4">VU population</strain>
        <tissue evidence="3">Whole body</tissue>
    </source>
</reference>
<dbReference type="OMA" id="KCAPFPR"/>
<dbReference type="CDD" id="cd22110">
    <property type="entry name" value="F-box_FBXO42"/>
    <property type="match status" value="1"/>
</dbReference>
<keyword evidence="4" id="KW-1185">Reference proteome</keyword>
<evidence type="ECO:0000259" key="2">
    <source>
        <dbReference type="PROSITE" id="PS50181"/>
    </source>
</evidence>
<dbReference type="Gene3D" id="2.120.10.80">
    <property type="entry name" value="Kelch-type beta propeller"/>
    <property type="match status" value="2"/>
</dbReference>
<dbReference type="EMBL" id="LNIX01000002">
    <property type="protein sequence ID" value="OXA60558.1"/>
    <property type="molecule type" value="Genomic_DNA"/>
</dbReference>
<dbReference type="Gene3D" id="1.20.1280.50">
    <property type="match status" value="1"/>
</dbReference>
<dbReference type="Proteomes" id="UP000198287">
    <property type="component" value="Unassembled WGS sequence"/>
</dbReference>
<evidence type="ECO:0000313" key="4">
    <source>
        <dbReference type="Proteomes" id="UP000198287"/>
    </source>
</evidence>
<dbReference type="InterPro" id="IPR036047">
    <property type="entry name" value="F-box-like_dom_sf"/>
</dbReference>
<evidence type="ECO:0000313" key="3">
    <source>
        <dbReference type="EMBL" id="OXA60558.1"/>
    </source>
</evidence>
<proteinExistence type="predicted"/>
<evidence type="ECO:0000256" key="1">
    <source>
        <dbReference type="SAM" id="MobiDB-lite"/>
    </source>
</evidence>
<dbReference type="STRING" id="158441.A0A226ETM1"/>
<comment type="caution">
    <text evidence="3">The sequence shown here is derived from an EMBL/GenBank/DDBJ whole genome shotgun (WGS) entry which is preliminary data.</text>
</comment>
<dbReference type="OrthoDB" id="9973021at2759"/>
<dbReference type="SUPFAM" id="SSF81383">
    <property type="entry name" value="F-box domain"/>
    <property type="match status" value="1"/>
</dbReference>
<sequence length="506" mass="56355">MMTSSKGRARATSPPPYHPKEEEEERNEVVAAAADAVLSSPPLTQISDLPDELLENIFCRLSPYNDLEHVKMTCKRWYDIAQKVVLFLQTNFEDAVIKGRVTTARLSAGINHLGQIVPPGSWATERFGHMACYYDKCLYIVGGTTHTPTTFNDMWRFDLGAGKWSRCLGQGQYPTPKALASATVIKDNLVIFGGWSHPSAYPLMQPWRIFDELHIYNFTSNRWTLVIGSVKSPFPTAGHSASIVGDKMVIFGGRIFNQAEQSYPLSNSVWVFDFDSQEWSELGIIGMSQTPSARYGPTQVTLDDTHILIVGGCGGPNQIFSDVWLLTLIFGTGRNALKGKWDKVEIANSEMFTTNDFHYHGCKVGNSVVFLERASPMSPFLAFLQYDVQHNPPGGDQQQRGANFDPVGQRYFHSRRPSGARGSNSQATMSIYSLDISNVIASQTAAWAKELASNSLLTRPDERLLYSMVQGRAQLVLFGGFYKDTTSPRCRVSSDVFVINQLHKSY</sequence>
<feature type="domain" description="F-box" evidence="2">
    <location>
        <begin position="43"/>
        <end position="90"/>
    </location>
</feature>
<dbReference type="GO" id="GO:0019005">
    <property type="term" value="C:SCF ubiquitin ligase complex"/>
    <property type="evidence" value="ECO:0007669"/>
    <property type="project" value="TreeGrafter"/>
</dbReference>
<dbReference type="AlphaFoldDB" id="A0A226ETM1"/>
<dbReference type="InterPro" id="IPR001810">
    <property type="entry name" value="F-box_dom"/>
</dbReference>
<dbReference type="PANTHER" id="PTHR46432">
    <property type="entry name" value="F-BOX ONLY PROTEIN 42"/>
    <property type="match status" value="1"/>
</dbReference>
<protein>
    <submittedName>
        <fullName evidence="3">F-box only protein 42</fullName>
    </submittedName>
</protein>
<dbReference type="InterPro" id="IPR015915">
    <property type="entry name" value="Kelch-typ_b-propeller"/>
</dbReference>
<dbReference type="SMART" id="SM00256">
    <property type="entry name" value="FBOX"/>
    <property type="match status" value="1"/>
</dbReference>
<feature type="region of interest" description="Disordered" evidence="1">
    <location>
        <begin position="1"/>
        <end position="28"/>
    </location>
</feature>
<dbReference type="InterPro" id="IPR011043">
    <property type="entry name" value="Gal_Oxase/kelch_b-propeller"/>
</dbReference>
<dbReference type="InterPro" id="IPR052821">
    <property type="entry name" value="F-box_only_SRC"/>
</dbReference>
<dbReference type="PROSITE" id="PS50181">
    <property type="entry name" value="FBOX"/>
    <property type="match status" value="1"/>
</dbReference>
<dbReference type="PANTHER" id="PTHR46432:SF1">
    <property type="entry name" value="F-BOX ONLY PROTEIN 42"/>
    <property type="match status" value="1"/>
</dbReference>